<dbReference type="PaxDb" id="3827-XP_004490718.1"/>
<protein>
    <submittedName>
        <fullName evidence="3">Kinesin-like protein KIN-14N isoform X1</fullName>
    </submittedName>
</protein>
<name>A0A1S3DYB3_CICAR</name>
<proteinExistence type="predicted"/>
<gene>
    <name evidence="3" type="primary">LOC101493054</name>
</gene>
<dbReference type="Proteomes" id="UP000087171">
    <property type="component" value="Chromosome Ca2"/>
</dbReference>
<dbReference type="STRING" id="3827.A0A1S3DYB3"/>
<dbReference type="eggNOG" id="KOG0239">
    <property type="taxonomic scope" value="Eukaryota"/>
</dbReference>
<dbReference type="OrthoDB" id="1732751at2759"/>
<accession>A0A1S3DYB3</accession>
<keyword evidence="2" id="KW-1185">Reference proteome</keyword>
<evidence type="ECO:0000256" key="1">
    <source>
        <dbReference type="SAM" id="Coils"/>
    </source>
</evidence>
<sequence>MTHILSIISKERCENMVDYIKRLKVYIRWFQDLEINYSLEQEKLKNSLEMTQQKSIEIELLLKIKEDELNSIIVEMRRNCSSLQEKFIKEEAEKSVVVAANDSSSINYIKAEARLRCSDPYEAPSCHEDTSHLLEGWIIKHFTSLWLNAVGLGRV</sequence>
<dbReference type="RefSeq" id="XP_012568482.1">
    <property type="nucleotide sequence ID" value="XM_012713028.2"/>
</dbReference>
<organism evidence="2 3">
    <name type="scientific">Cicer arietinum</name>
    <name type="common">Chickpea</name>
    <name type="synonym">Garbanzo</name>
    <dbReference type="NCBI Taxonomy" id="3827"/>
    <lineage>
        <taxon>Eukaryota</taxon>
        <taxon>Viridiplantae</taxon>
        <taxon>Streptophyta</taxon>
        <taxon>Embryophyta</taxon>
        <taxon>Tracheophyta</taxon>
        <taxon>Spermatophyta</taxon>
        <taxon>Magnoliopsida</taxon>
        <taxon>eudicotyledons</taxon>
        <taxon>Gunneridae</taxon>
        <taxon>Pentapetalae</taxon>
        <taxon>rosids</taxon>
        <taxon>fabids</taxon>
        <taxon>Fabales</taxon>
        <taxon>Fabaceae</taxon>
        <taxon>Papilionoideae</taxon>
        <taxon>50 kb inversion clade</taxon>
        <taxon>NPAAA clade</taxon>
        <taxon>Hologalegina</taxon>
        <taxon>IRL clade</taxon>
        <taxon>Cicereae</taxon>
        <taxon>Cicer</taxon>
    </lineage>
</organism>
<dbReference type="AlphaFoldDB" id="A0A1S3DYB3"/>
<evidence type="ECO:0000313" key="2">
    <source>
        <dbReference type="Proteomes" id="UP000087171"/>
    </source>
</evidence>
<reference evidence="2" key="1">
    <citation type="journal article" date="2013" name="Nat. Biotechnol.">
        <title>Draft genome sequence of chickpea (Cicer arietinum) provides a resource for trait improvement.</title>
        <authorList>
            <person name="Varshney R.K."/>
            <person name="Song C."/>
            <person name="Saxena R.K."/>
            <person name="Azam S."/>
            <person name="Yu S."/>
            <person name="Sharpe A.G."/>
            <person name="Cannon S."/>
            <person name="Baek J."/>
            <person name="Rosen B.D."/>
            <person name="Tar'an B."/>
            <person name="Millan T."/>
            <person name="Zhang X."/>
            <person name="Ramsay L.D."/>
            <person name="Iwata A."/>
            <person name="Wang Y."/>
            <person name="Nelson W."/>
            <person name="Farmer A.D."/>
            <person name="Gaur P.M."/>
            <person name="Soderlund C."/>
            <person name="Penmetsa R.V."/>
            <person name="Xu C."/>
            <person name="Bharti A.K."/>
            <person name="He W."/>
            <person name="Winter P."/>
            <person name="Zhao S."/>
            <person name="Hane J.K."/>
            <person name="Carrasquilla-Garcia N."/>
            <person name="Condie J.A."/>
            <person name="Upadhyaya H.D."/>
            <person name="Luo M.C."/>
            <person name="Thudi M."/>
            <person name="Gowda C.L."/>
            <person name="Singh N.P."/>
            <person name="Lichtenzveig J."/>
            <person name="Gali K.K."/>
            <person name="Rubio J."/>
            <person name="Nadarajan N."/>
            <person name="Dolezel J."/>
            <person name="Bansal K.C."/>
            <person name="Xu X."/>
            <person name="Edwards D."/>
            <person name="Zhang G."/>
            <person name="Kahl G."/>
            <person name="Gil J."/>
            <person name="Singh K.B."/>
            <person name="Datta S.K."/>
            <person name="Jackson S.A."/>
            <person name="Wang J."/>
            <person name="Cook D.R."/>
        </authorList>
    </citation>
    <scope>NUCLEOTIDE SEQUENCE [LARGE SCALE GENOMIC DNA]</scope>
    <source>
        <strain evidence="2">cv. CDC Frontier</strain>
    </source>
</reference>
<evidence type="ECO:0000313" key="3">
    <source>
        <dbReference type="RefSeq" id="XP_012568482.1"/>
    </source>
</evidence>
<feature type="coiled-coil region" evidence="1">
    <location>
        <begin position="66"/>
        <end position="93"/>
    </location>
</feature>
<keyword evidence="1" id="KW-0175">Coiled coil</keyword>
<reference evidence="3" key="2">
    <citation type="submission" date="2025-08" db="UniProtKB">
        <authorList>
            <consortium name="RefSeq"/>
        </authorList>
    </citation>
    <scope>IDENTIFICATION</scope>
    <source>
        <tissue evidence="3">Etiolated seedlings</tissue>
    </source>
</reference>